<evidence type="ECO:0000313" key="4">
    <source>
        <dbReference type="EMBL" id="CEP01713.1"/>
    </source>
</evidence>
<feature type="compositionally biased region" description="Polar residues" evidence="1">
    <location>
        <begin position="362"/>
        <end position="378"/>
    </location>
</feature>
<dbReference type="OrthoDB" id="2108802at2759"/>
<dbReference type="PANTHER" id="PTHR35273">
    <property type="entry name" value="ALPHA-1,4 POLYGALACTOSAMINIDASE, PUTATIVE (AFU_ORTHOLOGUE AFUA_3G07890)-RELATED"/>
    <property type="match status" value="1"/>
</dbReference>
<feature type="region of interest" description="Disordered" evidence="1">
    <location>
        <begin position="309"/>
        <end position="378"/>
    </location>
</feature>
<keyword evidence="2" id="KW-0732">Signal</keyword>
<accession>A0A0G4J267</accession>
<keyword evidence="5" id="KW-1185">Reference proteome</keyword>
<evidence type="ECO:0000313" key="5">
    <source>
        <dbReference type="Proteomes" id="UP000039324"/>
    </source>
</evidence>
<dbReference type="Proteomes" id="UP000039324">
    <property type="component" value="Unassembled WGS sequence"/>
</dbReference>
<feature type="signal peptide" evidence="2">
    <location>
        <begin position="1"/>
        <end position="21"/>
    </location>
</feature>
<name>A0A0G4J267_PLABS</name>
<dbReference type="STRING" id="37360.A0A0G4J267"/>
<dbReference type="Gene3D" id="3.20.20.70">
    <property type="entry name" value="Aldolase class I"/>
    <property type="match status" value="1"/>
</dbReference>
<evidence type="ECO:0000256" key="1">
    <source>
        <dbReference type="SAM" id="MobiDB-lite"/>
    </source>
</evidence>
<dbReference type="SUPFAM" id="SSF51445">
    <property type="entry name" value="(Trans)glycosidases"/>
    <property type="match status" value="1"/>
</dbReference>
<sequence length="378" mass="39580">MSALVAVSAAAFLFGMANVDATWTVPQWELAFNSIPNVAKPNVPVWDIDPEQLDSTDIPTLMNALRANNRYIICYVNVGSLDSGVADANSFTAVKPTIIGNPYPGWPGEFFLDTRRDETRALVKARFQRMASYGCHAIEPDNLDTYTENTFQPSKPNLTIADALDYMDWISTTVHDLGMAIGLKNGGPLVTPYNLVSKFDFAIVESCAEFPGTCAQYDPFIQAGKPVFAAEYTTAGSGGCPIVASVASACAATNAANFEGIVKSCNLGTEYQSCQTYNSNGAASELADAAAVPNASKLAHSASDAIPNASKLADPASDAFPDTGKLADTAPSTKPNASQHASAASVANPSTASDTDPRAGNRSDTTGGSFANDVRSSG</sequence>
<dbReference type="PANTHER" id="PTHR35273:SF2">
    <property type="entry name" value="ALPHA-GALACTOSIDASE"/>
    <property type="match status" value="1"/>
</dbReference>
<reference evidence="4 5" key="1">
    <citation type="submission" date="2015-02" db="EMBL/GenBank/DDBJ databases">
        <authorList>
            <person name="Chooi Y.-H."/>
        </authorList>
    </citation>
    <scope>NUCLEOTIDE SEQUENCE [LARGE SCALE GENOMIC DNA]</scope>
    <source>
        <strain evidence="4">E3</strain>
    </source>
</reference>
<organism evidence="4 5">
    <name type="scientific">Plasmodiophora brassicae</name>
    <name type="common">Clubroot disease agent</name>
    <dbReference type="NCBI Taxonomy" id="37360"/>
    <lineage>
        <taxon>Eukaryota</taxon>
        <taxon>Sar</taxon>
        <taxon>Rhizaria</taxon>
        <taxon>Endomyxa</taxon>
        <taxon>Phytomyxea</taxon>
        <taxon>Plasmodiophorida</taxon>
        <taxon>Plasmodiophoridae</taxon>
        <taxon>Plasmodiophora</taxon>
    </lineage>
</organism>
<feature type="compositionally biased region" description="Polar residues" evidence="1">
    <location>
        <begin position="330"/>
        <end position="354"/>
    </location>
</feature>
<protein>
    <recommendedName>
        <fullName evidence="3">Glycoside-hydrolase family GH114 TIM-barrel domain-containing protein</fullName>
    </recommendedName>
</protein>
<dbReference type="OMA" id="WETTEVN"/>
<gene>
    <name evidence="4" type="ORF">PBRA_008655</name>
</gene>
<evidence type="ECO:0000259" key="3">
    <source>
        <dbReference type="Pfam" id="PF03537"/>
    </source>
</evidence>
<dbReference type="AlphaFoldDB" id="A0A0G4J267"/>
<feature type="chain" id="PRO_5005193732" description="Glycoside-hydrolase family GH114 TIM-barrel domain-containing protein" evidence="2">
    <location>
        <begin position="22"/>
        <end position="378"/>
    </location>
</feature>
<dbReference type="InterPro" id="IPR004352">
    <property type="entry name" value="GH114_TIM-barrel"/>
</dbReference>
<dbReference type="InterPro" id="IPR017853">
    <property type="entry name" value="GH"/>
</dbReference>
<feature type="domain" description="Glycoside-hydrolase family GH114 TIM-barrel" evidence="3">
    <location>
        <begin position="28"/>
        <end position="267"/>
    </location>
</feature>
<dbReference type="Pfam" id="PF03537">
    <property type="entry name" value="Glyco_hydro_114"/>
    <property type="match status" value="1"/>
</dbReference>
<dbReference type="EMBL" id="CDSF01000116">
    <property type="protein sequence ID" value="CEP01713.1"/>
    <property type="molecule type" value="Genomic_DNA"/>
</dbReference>
<evidence type="ECO:0000256" key="2">
    <source>
        <dbReference type="SAM" id="SignalP"/>
    </source>
</evidence>
<dbReference type="InterPro" id="IPR013785">
    <property type="entry name" value="Aldolase_TIM"/>
</dbReference>
<proteinExistence type="predicted"/>